<feature type="region of interest" description="Disordered" evidence="1">
    <location>
        <begin position="55"/>
        <end position="84"/>
    </location>
</feature>
<evidence type="ECO:0000313" key="3">
    <source>
        <dbReference type="EMBL" id="TDZ14418.1"/>
    </source>
</evidence>
<sequence>MADREAVTGPEPHLVERRELATFFRVFILGPRTDHFQWDSLDPVLLRADPMHPVNCLQPNRQGDFGPRSKKPKKRAGRKPARQWDRHKAEICDFYATNTLEDTVEFLIREHGFEVNKRQLVYRLNKWGSRKYNVGEGDMHNHAGPGDGQGREGSETTSIDGLSDADRLSFDRDMLRPEMLQPICCAAAVESFRKPGPNIRLAVCDNEGAWNSCNFSNRTLQAMTTLARSAESDAQCGMTLAILQEETLNQQFGPCDELLCYLFHALVSNTSHREIDGHILQMITESLTSVLGREESLVLRKDGSADFIFYALLDFIEGVLRRQPASPAYKLLDNQLTEFHEWVFIYPQPDQGRSIQVLRGCAQWCHHELLIVTTHPAEAVCPNLRAEPSQSQELWLQHHQIFGALWRRLMKQPVHWMERCVDSLNLPHEEVLSYICWVIADIASRQHKADRFDGDVISQLFVSAEEAAKILSDAVPDELWESFRTAFRRFNTYTITENERNKTFKAGIVEEFNAFVVKTLDEVKGAAVRADDALEVEQTAHPEDDCQFLLGGESNEGIFDDTGYGSSATPYGFREHRFQVA</sequence>
<feature type="region of interest" description="Disordered" evidence="1">
    <location>
        <begin position="136"/>
        <end position="162"/>
    </location>
</feature>
<dbReference type="Proteomes" id="UP000014480">
    <property type="component" value="Unassembled WGS sequence"/>
</dbReference>
<evidence type="ECO:0000256" key="1">
    <source>
        <dbReference type="SAM" id="MobiDB-lite"/>
    </source>
</evidence>
<proteinExistence type="predicted"/>
<dbReference type="AlphaFoldDB" id="A0A484F945"/>
<evidence type="ECO:0000313" key="4">
    <source>
        <dbReference type="Proteomes" id="UP000014480"/>
    </source>
</evidence>
<dbReference type="EMBL" id="AMCV02000050">
    <property type="protein sequence ID" value="TDZ14418.1"/>
    <property type="molecule type" value="Genomic_DNA"/>
</dbReference>
<name>A0A484F945_COLOR</name>
<protein>
    <recommendedName>
        <fullName evidence="2">Clr5 domain-containing protein</fullName>
    </recommendedName>
</protein>
<dbReference type="OrthoDB" id="5083163at2759"/>
<dbReference type="STRING" id="1213857.A0A484F945"/>
<accession>A0A484F945</accession>
<evidence type="ECO:0000259" key="2">
    <source>
        <dbReference type="Pfam" id="PF14420"/>
    </source>
</evidence>
<dbReference type="InterPro" id="IPR025676">
    <property type="entry name" value="Clr5_dom"/>
</dbReference>
<gene>
    <name evidence="3" type="ORF">Cob_v012582</name>
</gene>
<dbReference type="Pfam" id="PF14420">
    <property type="entry name" value="Clr5"/>
    <property type="match status" value="1"/>
</dbReference>
<comment type="caution">
    <text evidence="3">The sequence shown here is derived from an EMBL/GenBank/DDBJ whole genome shotgun (WGS) entry which is preliminary data.</text>
</comment>
<feature type="domain" description="Clr5" evidence="2">
    <location>
        <begin position="81"/>
        <end position="131"/>
    </location>
</feature>
<feature type="compositionally biased region" description="Basic residues" evidence="1">
    <location>
        <begin position="68"/>
        <end position="81"/>
    </location>
</feature>
<organism evidence="3 4">
    <name type="scientific">Colletotrichum orbiculare (strain 104-T / ATCC 96160 / CBS 514.97 / LARS 414 / MAFF 240422)</name>
    <name type="common">Cucumber anthracnose fungus</name>
    <name type="synonym">Colletotrichum lagenarium</name>
    <dbReference type="NCBI Taxonomy" id="1213857"/>
    <lineage>
        <taxon>Eukaryota</taxon>
        <taxon>Fungi</taxon>
        <taxon>Dikarya</taxon>
        <taxon>Ascomycota</taxon>
        <taxon>Pezizomycotina</taxon>
        <taxon>Sordariomycetes</taxon>
        <taxon>Hypocreomycetidae</taxon>
        <taxon>Glomerellales</taxon>
        <taxon>Glomerellaceae</taxon>
        <taxon>Colletotrichum</taxon>
        <taxon>Colletotrichum orbiculare species complex</taxon>
    </lineage>
</organism>
<reference evidence="4" key="2">
    <citation type="journal article" date="2019" name="Mol. Plant Microbe Interact.">
        <title>Genome sequence resources for four phytopathogenic fungi from the Colletotrichum orbiculare species complex.</title>
        <authorList>
            <person name="Gan P."/>
            <person name="Tsushima A."/>
            <person name="Narusaka M."/>
            <person name="Narusaka Y."/>
            <person name="Takano Y."/>
            <person name="Kubo Y."/>
            <person name="Shirasu K."/>
        </authorList>
    </citation>
    <scope>GENOME REANNOTATION</scope>
    <source>
        <strain evidence="4">104-T / ATCC 96160 / CBS 514.97 / LARS 414 / MAFF 240422</strain>
    </source>
</reference>
<reference evidence="4" key="1">
    <citation type="journal article" date="2013" name="New Phytol.">
        <title>Comparative genomic and transcriptomic analyses reveal the hemibiotrophic stage shift of Colletotrichum fungi.</title>
        <authorList>
            <person name="Gan P."/>
            <person name="Ikeda K."/>
            <person name="Irieda H."/>
            <person name="Narusaka M."/>
            <person name="O'Connell R.J."/>
            <person name="Narusaka Y."/>
            <person name="Takano Y."/>
            <person name="Kubo Y."/>
            <person name="Shirasu K."/>
        </authorList>
    </citation>
    <scope>NUCLEOTIDE SEQUENCE [LARGE SCALE GENOMIC DNA]</scope>
    <source>
        <strain evidence="4">104-T / ATCC 96160 / CBS 514.97 / LARS 414 / MAFF 240422</strain>
    </source>
</reference>
<keyword evidence="4" id="KW-1185">Reference proteome</keyword>